<dbReference type="GO" id="GO:0046872">
    <property type="term" value="F:metal ion binding"/>
    <property type="evidence" value="ECO:0007669"/>
    <property type="project" value="UniProtKB-KW"/>
</dbReference>
<evidence type="ECO:0000256" key="2">
    <source>
        <dbReference type="ARBA" id="ARBA00012682"/>
    </source>
</evidence>
<feature type="binding site" evidence="5">
    <location>
        <position position="81"/>
    </location>
    <ligand>
        <name>Mn(2+)</name>
        <dbReference type="ChEBI" id="CHEBI:29035"/>
    </ligand>
</feature>
<proteinExistence type="inferred from homology"/>
<evidence type="ECO:0000256" key="4">
    <source>
        <dbReference type="ARBA" id="ARBA00023002"/>
    </source>
</evidence>
<feature type="domain" description="Manganese/iron superoxide dismutase N-terminal" evidence="7">
    <location>
        <begin position="3"/>
        <end position="88"/>
    </location>
</feature>
<dbReference type="InterPro" id="IPR001189">
    <property type="entry name" value="Mn/Fe_SOD"/>
</dbReference>
<evidence type="ECO:0000256" key="1">
    <source>
        <dbReference type="ARBA" id="ARBA00008714"/>
    </source>
</evidence>
<evidence type="ECO:0000256" key="5">
    <source>
        <dbReference type="PIRSR" id="PIRSR000349-1"/>
    </source>
</evidence>
<name>A0A317FFV0_9PROT</name>
<gene>
    <name evidence="9" type="ORF">DFH01_13875</name>
</gene>
<dbReference type="InterPro" id="IPR036314">
    <property type="entry name" value="SOD_C_sf"/>
</dbReference>
<reference evidence="10" key="1">
    <citation type="submission" date="2018-05" db="EMBL/GenBank/DDBJ databases">
        <authorList>
            <person name="Du Z."/>
            <person name="Wang X."/>
        </authorList>
    </citation>
    <scope>NUCLEOTIDE SEQUENCE [LARGE SCALE GENOMIC DNA]</scope>
    <source>
        <strain evidence="10">CQN31</strain>
    </source>
</reference>
<accession>A0A317FFV0</accession>
<dbReference type="SUPFAM" id="SSF46609">
    <property type="entry name" value="Fe,Mn superoxide dismutase (SOD), N-terminal domain"/>
    <property type="match status" value="1"/>
</dbReference>
<dbReference type="Gene3D" id="3.55.40.20">
    <property type="entry name" value="Iron/manganese superoxide dismutase, C-terminal domain"/>
    <property type="match status" value="1"/>
</dbReference>
<organism evidence="9 10">
    <name type="scientific">Falsiroseomonas bella</name>
    <dbReference type="NCBI Taxonomy" id="2184016"/>
    <lineage>
        <taxon>Bacteria</taxon>
        <taxon>Pseudomonadati</taxon>
        <taxon>Pseudomonadota</taxon>
        <taxon>Alphaproteobacteria</taxon>
        <taxon>Acetobacterales</taxon>
        <taxon>Roseomonadaceae</taxon>
        <taxon>Falsiroseomonas</taxon>
    </lineage>
</organism>
<sequence>MPFTLPPLPYSTNALAANGMCQETLELHHGKHHNAYVTALNGLIESKGLAGKSLEQICAEAGKSGAEGLPVLNQAGQHYNHILFWQVMQPGGGGDDLPGALKAKIDSDLGGLAKFKEDFKQAGVTQFGSGWAWLVIGNDGKLKVTKTPNGANPLSTGEGQPILGVDVWEHAYYLDFRNVRPNYLQNFLDKLVNWEVVADLLQKGGMKSGQSA</sequence>
<dbReference type="AlphaFoldDB" id="A0A317FFV0"/>
<dbReference type="PROSITE" id="PS00088">
    <property type="entry name" value="SOD_MN"/>
    <property type="match status" value="1"/>
</dbReference>
<keyword evidence="3 5" id="KW-0479">Metal-binding</keyword>
<evidence type="ECO:0000259" key="8">
    <source>
        <dbReference type="Pfam" id="PF02777"/>
    </source>
</evidence>
<keyword evidence="10" id="KW-1185">Reference proteome</keyword>
<dbReference type="PANTHER" id="PTHR42769:SF3">
    <property type="entry name" value="SUPEROXIDE DISMUTASE [FE] 2, CHLOROPLASTIC"/>
    <property type="match status" value="1"/>
</dbReference>
<dbReference type="PANTHER" id="PTHR42769">
    <property type="entry name" value="SUPEROXIDE DISMUTASE"/>
    <property type="match status" value="1"/>
</dbReference>
<feature type="binding site" evidence="5">
    <location>
        <position position="170"/>
    </location>
    <ligand>
        <name>Mn(2+)</name>
        <dbReference type="ChEBI" id="CHEBI:29035"/>
    </ligand>
</feature>
<feature type="binding site" evidence="5">
    <location>
        <position position="28"/>
    </location>
    <ligand>
        <name>Mn(2+)</name>
        <dbReference type="ChEBI" id="CHEBI:29035"/>
    </ligand>
</feature>
<feature type="binding site" evidence="5">
    <location>
        <position position="166"/>
    </location>
    <ligand>
        <name>Mn(2+)</name>
        <dbReference type="ChEBI" id="CHEBI:29035"/>
    </ligand>
</feature>
<dbReference type="OrthoDB" id="9803125at2"/>
<dbReference type="Pfam" id="PF02777">
    <property type="entry name" value="Sod_Fe_C"/>
    <property type="match status" value="1"/>
</dbReference>
<dbReference type="GO" id="GO:0004784">
    <property type="term" value="F:superoxide dismutase activity"/>
    <property type="evidence" value="ECO:0007669"/>
    <property type="project" value="UniProtKB-EC"/>
</dbReference>
<dbReference type="PIRSF" id="PIRSF000349">
    <property type="entry name" value="SODismutase"/>
    <property type="match status" value="1"/>
</dbReference>
<dbReference type="Pfam" id="PF00081">
    <property type="entry name" value="Sod_Fe_N"/>
    <property type="match status" value="1"/>
</dbReference>
<evidence type="ECO:0000313" key="10">
    <source>
        <dbReference type="Proteomes" id="UP000245765"/>
    </source>
</evidence>
<evidence type="ECO:0000313" key="9">
    <source>
        <dbReference type="EMBL" id="PWS36829.1"/>
    </source>
</evidence>
<comment type="function">
    <text evidence="6">Destroys radicals which are normally produced within the cells and which are toxic to biological systems.</text>
</comment>
<keyword evidence="4 6" id="KW-0560">Oxidoreductase</keyword>
<dbReference type="InterPro" id="IPR019831">
    <property type="entry name" value="Mn/Fe_SOD_N"/>
</dbReference>
<dbReference type="EC" id="1.15.1.1" evidence="2 6"/>
<evidence type="ECO:0000259" key="7">
    <source>
        <dbReference type="Pfam" id="PF00081"/>
    </source>
</evidence>
<dbReference type="PRINTS" id="PR01703">
    <property type="entry name" value="MNSODISMTASE"/>
</dbReference>
<dbReference type="RefSeq" id="WP_109871618.1">
    <property type="nucleotide sequence ID" value="NZ_QGNA01000003.1"/>
</dbReference>
<dbReference type="SUPFAM" id="SSF54719">
    <property type="entry name" value="Fe,Mn superoxide dismutase (SOD), C-terminal domain"/>
    <property type="match status" value="1"/>
</dbReference>
<evidence type="ECO:0000256" key="3">
    <source>
        <dbReference type="ARBA" id="ARBA00022723"/>
    </source>
</evidence>
<feature type="domain" description="Manganese/iron superoxide dismutase C-terminal" evidence="8">
    <location>
        <begin position="99"/>
        <end position="198"/>
    </location>
</feature>
<comment type="similarity">
    <text evidence="1 6">Belongs to the iron/manganese superoxide dismutase family.</text>
</comment>
<dbReference type="InterPro" id="IPR019832">
    <property type="entry name" value="Mn/Fe_SOD_C"/>
</dbReference>
<dbReference type="InterPro" id="IPR036324">
    <property type="entry name" value="Mn/Fe_SOD_N_sf"/>
</dbReference>
<dbReference type="InterPro" id="IPR019833">
    <property type="entry name" value="Mn/Fe_SOD_BS"/>
</dbReference>
<protein>
    <recommendedName>
        <fullName evidence="2 6">Superoxide dismutase</fullName>
        <ecNumber evidence="2 6">1.15.1.1</ecNumber>
    </recommendedName>
</protein>
<dbReference type="Gene3D" id="1.10.287.990">
    <property type="entry name" value="Fe,Mn superoxide dismutase (SOD) domain"/>
    <property type="match status" value="1"/>
</dbReference>
<comment type="catalytic activity">
    <reaction evidence="6">
        <text>2 superoxide + 2 H(+) = H2O2 + O2</text>
        <dbReference type="Rhea" id="RHEA:20696"/>
        <dbReference type="ChEBI" id="CHEBI:15378"/>
        <dbReference type="ChEBI" id="CHEBI:15379"/>
        <dbReference type="ChEBI" id="CHEBI:16240"/>
        <dbReference type="ChEBI" id="CHEBI:18421"/>
        <dbReference type="EC" id="1.15.1.1"/>
    </reaction>
</comment>
<dbReference type="Proteomes" id="UP000245765">
    <property type="component" value="Unassembled WGS sequence"/>
</dbReference>
<evidence type="ECO:0000256" key="6">
    <source>
        <dbReference type="RuleBase" id="RU000414"/>
    </source>
</evidence>
<comment type="caution">
    <text evidence="9">The sequence shown here is derived from an EMBL/GenBank/DDBJ whole genome shotgun (WGS) entry which is preliminary data.</text>
</comment>
<dbReference type="EMBL" id="QGNA01000003">
    <property type="protein sequence ID" value="PWS36829.1"/>
    <property type="molecule type" value="Genomic_DNA"/>
</dbReference>